<keyword evidence="2 3" id="KW-0808">Transferase</keyword>
<protein>
    <submittedName>
        <fullName evidence="3">CoA transferase subunit A</fullName>
    </submittedName>
</protein>
<evidence type="ECO:0000256" key="2">
    <source>
        <dbReference type="ARBA" id="ARBA00022679"/>
    </source>
</evidence>
<organism evidence="3 4">
    <name type="scientific">Pseudonocardia benzenivorans</name>
    <dbReference type="NCBI Taxonomy" id="228005"/>
    <lineage>
        <taxon>Bacteria</taxon>
        <taxon>Bacillati</taxon>
        <taxon>Actinomycetota</taxon>
        <taxon>Actinomycetes</taxon>
        <taxon>Pseudonocardiales</taxon>
        <taxon>Pseudonocardiaceae</taxon>
        <taxon>Pseudonocardia</taxon>
    </lineage>
</organism>
<dbReference type="PROSITE" id="PS01273">
    <property type="entry name" value="COA_TRANSF_1"/>
    <property type="match status" value="1"/>
</dbReference>
<reference evidence="4" key="1">
    <citation type="journal article" date="2019" name="Int. J. Syst. Evol. Microbiol.">
        <title>The Global Catalogue of Microorganisms (GCM) 10K type strain sequencing project: providing services to taxonomists for standard genome sequencing and annotation.</title>
        <authorList>
            <consortium name="The Broad Institute Genomics Platform"/>
            <consortium name="The Broad Institute Genome Sequencing Center for Infectious Disease"/>
            <person name="Wu L."/>
            <person name="Ma J."/>
        </authorList>
    </citation>
    <scope>NUCLEOTIDE SEQUENCE [LARGE SCALE GENOMIC DNA]</scope>
    <source>
        <strain evidence="4">CCUG 49018</strain>
    </source>
</reference>
<dbReference type="EMBL" id="JBHTMB010000218">
    <property type="protein sequence ID" value="MFD1236329.1"/>
    <property type="molecule type" value="Genomic_DNA"/>
</dbReference>
<proteinExistence type="inferred from homology"/>
<dbReference type="GO" id="GO:0016740">
    <property type="term" value="F:transferase activity"/>
    <property type="evidence" value="ECO:0007669"/>
    <property type="project" value="UniProtKB-KW"/>
</dbReference>
<name>A0ABW3VQB4_9PSEU</name>
<dbReference type="SUPFAM" id="SSF100950">
    <property type="entry name" value="NagB/RpiA/CoA transferase-like"/>
    <property type="match status" value="1"/>
</dbReference>
<comment type="similarity">
    <text evidence="1">Belongs to the 3-oxoacid CoA-transferase subunit A family.</text>
</comment>
<evidence type="ECO:0000256" key="1">
    <source>
        <dbReference type="ARBA" id="ARBA00005612"/>
    </source>
</evidence>
<dbReference type="Gene3D" id="3.40.1080.10">
    <property type="entry name" value="Glutaconate Coenzyme A-transferase"/>
    <property type="match status" value="1"/>
</dbReference>
<evidence type="ECO:0000313" key="4">
    <source>
        <dbReference type="Proteomes" id="UP001597182"/>
    </source>
</evidence>
<sequence length="256" mass="27056">MIDKVVATAAEAVADIPDGASLAVGGFGMSGVPVTLVAALLEQGATDLETVSNNLGVDGFGLGTLLAAGRIRRTLGSYVGNNKEFARQYLAGEVEVELTPQGTLAERLRAGGAGIPAFYTPAGVGTLVADGGLPWRYAPDGSVAVRSPAKETREFDGTTYVLEHAIVTDFALVHAWKGDRHGNLVYRRSSRNFNPDCATAGRITIAEVEHLVEPGELDPDEIHTPGIFVQRVVDAAGVEKQIEFRTMRPTAPDEES</sequence>
<keyword evidence="4" id="KW-1185">Reference proteome</keyword>
<gene>
    <name evidence="3" type="ORF">ACFQ34_23825</name>
</gene>
<dbReference type="InterPro" id="IPR004163">
    <property type="entry name" value="CoA_transf_BS"/>
</dbReference>
<evidence type="ECO:0000313" key="3">
    <source>
        <dbReference type="EMBL" id="MFD1236329.1"/>
    </source>
</evidence>
<dbReference type="InterPro" id="IPR004165">
    <property type="entry name" value="CoA_trans_fam_I"/>
</dbReference>
<dbReference type="InterPro" id="IPR012792">
    <property type="entry name" value="3-oxoacid_CoA-transf_A"/>
</dbReference>
<dbReference type="RefSeq" id="WP_346092647.1">
    <property type="nucleotide sequence ID" value="NZ_BAABKS010000057.1"/>
</dbReference>
<dbReference type="PANTHER" id="PTHR13707:SF60">
    <property type="entry name" value="ACETATE COA-TRANSFERASE SUBUNIT ALPHA"/>
    <property type="match status" value="1"/>
</dbReference>
<comment type="caution">
    <text evidence="3">The sequence shown here is derived from an EMBL/GenBank/DDBJ whole genome shotgun (WGS) entry which is preliminary data.</text>
</comment>
<dbReference type="Pfam" id="PF01144">
    <property type="entry name" value="CoA_trans"/>
    <property type="match status" value="1"/>
</dbReference>
<accession>A0ABW3VQB4</accession>
<dbReference type="NCBIfam" id="TIGR02429">
    <property type="entry name" value="pcaI_scoA_fam"/>
    <property type="match status" value="1"/>
</dbReference>
<dbReference type="SMART" id="SM00882">
    <property type="entry name" value="CoA_trans"/>
    <property type="match status" value="1"/>
</dbReference>
<dbReference type="InterPro" id="IPR037171">
    <property type="entry name" value="NagB/RpiA_transferase-like"/>
</dbReference>
<dbReference type="PANTHER" id="PTHR13707">
    <property type="entry name" value="KETOACID-COENZYME A TRANSFERASE"/>
    <property type="match status" value="1"/>
</dbReference>
<dbReference type="Proteomes" id="UP001597182">
    <property type="component" value="Unassembled WGS sequence"/>
</dbReference>